<gene>
    <name evidence="3" type="ORF">PCOR1329_LOCUS45993</name>
</gene>
<evidence type="ECO:0000256" key="1">
    <source>
        <dbReference type="SAM" id="MobiDB-lite"/>
    </source>
</evidence>
<dbReference type="Proteomes" id="UP001189429">
    <property type="component" value="Unassembled WGS sequence"/>
</dbReference>
<comment type="caution">
    <text evidence="3">The sequence shown here is derived from an EMBL/GenBank/DDBJ whole genome shotgun (WGS) entry which is preliminary data.</text>
</comment>
<reference evidence="3" key="1">
    <citation type="submission" date="2023-10" db="EMBL/GenBank/DDBJ databases">
        <authorList>
            <person name="Chen Y."/>
            <person name="Shah S."/>
            <person name="Dougan E. K."/>
            <person name="Thang M."/>
            <person name="Chan C."/>
        </authorList>
    </citation>
    <scope>NUCLEOTIDE SEQUENCE [LARGE SCALE GENOMIC DNA]</scope>
</reference>
<evidence type="ECO:0000313" key="3">
    <source>
        <dbReference type="EMBL" id="CAK0855188.1"/>
    </source>
</evidence>
<accession>A0ABN9U7R6</accession>
<organism evidence="3 4">
    <name type="scientific">Prorocentrum cordatum</name>
    <dbReference type="NCBI Taxonomy" id="2364126"/>
    <lineage>
        <taxon>Eukaryota</taxon>
        <taxon>Sar</taxon>
        <taxon>Alveolata</taxon>
        <taxon>Dinophyceae</taxon>
        <taxon>Prorocentrales</taxon>
        <taxon>Prorocentraceae</taxon>
        <taxon>Prorocentrum</taxon>
    </lineage>
</organism>
<evidence type="ECO:0000256" key="2">
    <source>
        <dbReference type="SAM" id="SignalP"/>
    </source>
</evidence>
<feature type="region of interest" description="Disordered" evidence="1">
    <location>
        <begin position="53"/>
        <end position="89"/>
    </location>
</feature>
<dbReference type="Gene3D" id="1.20.58.60">
    <property type="match status" value="1"/>
</dbReference>
<sequence length="330" mass="34843">MAAARSAMAAVIWLAIVVRRLGLGLRPRAQAVELQGMKKSCATCGVKRTYSDVARSAPENAPRDGGRSPQSGETRGAAPPPKAGQSTRDQLTAITTKLVEAQQQVVQQAPPPAAPAEPGDTKATLAQIKKLEGSLAEILEDEETLKEAILQRIAAKKQLLAAGKPVGARVDQARAALTRAQGRQADAQAAIDAAVALKQVADAEAVQYAKEVADLEQQLVHAPPPPAPELAEAPVAQVQRLLSGMISELRDDEYVDPAHVEAATQHCQRLVEGFTGKQPLGPPPASTYIRMNGKQPPKRLITDHFRVIKTVAKVPSKARAGAGSTDPSPE</sequence>
<feature type="signal peptide" evidence="2">
    <location>
        <begin position="1"/>
        <end position="24"/>
    </location>
</feature>
<feature type="chain" id="PRO_5047323321" evidence="2">
    <location>
        <begin position="25"/>
        <end position="330"/>
    </location>
</feature>
<proteinExistence type="predicted"/>
<keyword evidence="2" id="KW-0732">Signal</keyword>
<name>A0ABN9U7R6_9DINO</name>
<protein>
    <submittedName>
        <fullName evidence="3">Uncharacterized protein</fullName>
    </submittedName>
</protein>
<evidence type="ECO:0000313" key="4">
    <source>
        <dbReference type="Proteomes" id="UP001189429"/>
    </source>
</evidence>
<dbReference type="EMBL" id="CAUYUJ010015527">
    <property type="protein sequence ID" value="CAK0855188.1"/>
    <property type="molecule type" value="Genomic_DNA"/>
</dbReference>
<keyword evidence="4" id="KW-1185">Reference proteome</keyword>